<keyword evidence="3" id="KW-1003">Cell membrane</keyword>
<feature type="domain" description="ABC3 transporter permease C-terminal" evidence="8">
    <location>
        <begin position="270"/>
        <end position="379"/>
    </location>
</feature>
<dbReference type="Pfam" id="PF12704">
    <property type="entry name" value="MacB_PCD"/>
    <property type="match status" value="2"/>
</dbReference>
<evidence type="ECO:0000256" key="2">
    <source>
        <dbReference type="ARBA" id="ARBA00005236"/>
    </source>
</evidence>
<feature type="transmembrane region" description="Helical" evidence="7">
    <location>
        <begin position="435"/>
        <end position="454"/>
    </location>
</feature>
<evidence type="ECO:0000313" key="11">
    <source>
        <dbReference type="Proteomes" id="UP000010847"/>
    </source>
</evidence>
<keyword evidence="6 7" id="KW-0472">Membrane</keyword>
<name>W0EGN0_9FIRM</name>
<dbReference type="STRING" id="871968.DESME_15130"/>
<gene>
    <name evidence="10" type="ORF">DESME_15130</name>
</gene>
<comment type="subcellular location">
    <subcellularLocation>
        <location evidence="1">Cell membrane</location>
        <topology evidence="1">Multi-pass membrane protein</topology>
    </subcellularLocation>
</comment>
<dbReference type="KEGG" id="dmt:DESME_15130"/>
<keyword evidence="5 7" id="KW-1133">Transmembrane helix</keyword>
<feature type="transmembrane region" description="Helical" evidence="7">
    <location>
        <begin position="752"/>
        <end position="771"/>
    </location>
</feature>
<evidence type="ECO:0000313" key="10">
    <source>
        <dbReference type="EMBL" id="AHF08206.1"/>
    </source>
</evidence>
<dbReference type="EMBL" id="CP007032">
    <property type="protein sequence ID" value="AHF08206.1"/>
    <property type="molecule type" value="Genomic_DNA"/>
</dbReference>
<dbReference type="PANTHER" id="PTHR30489">
    <property type="entry name" value="LIPOPROTEIN-RELEASING SYSTEM TRANSMEMBRANE PROTEIN LOLE"/>
    <property type="match status" value="1"/>
</dbReference>
<comment type="similarity">
    <text evidence="2">Belongs to the ABC-4 integral membrane protein family. LolC/E subfamily.</text>
</comment>
<dbReference type="InterPro" id="IPR051447">
    <property type="entry name" value="Lipoprotein-release_system"/>
</dbReference>
<reference evidence="10 11" key="1">
    <citation type="submission" date="2013-12" db="EMBL/GenBank/DDBJ databases">
        <authorList>
            <consortium name="DOE Joint Genome Institute"/>
            <person name="Smidt H."/>
            <person name="Huntemann M."/>
            <person name="Han J."/>
            <person name="Chen A."/>
            <person name="Kyrpides N."/>
            <person name="Mavromatis K."/>
            <person name="Markowitz V."/>
            <person name="Palaniappan K."/>
            <person name="Ivanova N."/>
            <person name="Schaumberg A."/>
            <person name="Pati A."/>
            <person name="Liolios K."/>
            <person name="Nordberg H.P."/>
            <person name="Cantor M.N."/>
            <person name="Hua S.X."/>
            <person name="Woyke T."/>
        </authorList>
    </citation>
    <scope>NUCLEOTIDE SEQUENCE [LARGE SCALE GENOMIC DNA]</scope>
    <source>
        <strain evidence="11">DSM 15288</strain>
    </source>
</reference>
<dbReference type="Proteomes" id="UP000010847">
    <property type="component" value="Chromosome"/>
</dbReference>
<dbReference type="AlphaFoldDB" id="W0EGN0"/>
<feature type="domain" description="ABC3 transporter permease C-terminal" evidence="8">
    <location>
        <begin position="666"/>
        <end position="779"/>
    </location>
</feature>
<evidence type="ECO:0000259" key="8">
    <source>
        <dbReference type="Pfam" id="PF02687"/>
    </source>
</evidence>
<feature type="domain" description="MacB-like periplasmic core" evidence="9">
    <location>
        <begin position="436"/>
        <end position="625"/>
    </location>
</feature>
<evidence type="ECO:0000256" key="5">
    <source>
        <dbReference type="ARBA" id="ARBA00022989"/>
    </source>
</evidence>
<dbReference type="HOGENOM" id="CLU_005531_2_0_9"/>
<dbReference type="InterPro" id="IPR025857">
    <property type="entry name" value="MacB_PCD"/>
</dbReference>
<dbReference type="GO" id="GO:0098797">
    <property type="term" value="C:plasma membrane protein complex"/>
    <property type="evidence" value="ECO:0007669"/>
    <property type="project" value="TreeGrafter"/>
</dbReference>
<feature type="transmembrane region" description="Helical" evidence="7">
    <location>
        <begin position="358"/>
        <end position="378"/>
    </location>
</feature>
<keyword evidence="4 7" id="KW-0812">Transmembrane</keyword>
<sequence>MVVLHQKVLREVKENKGVYVACMIVIAIGLLAFTSMSIVVENLERAQQNFYESTHFADGFIQLTGYPENKVQSLTNLPGIEEIEGRIVKDVHLLDENSASKRSLRLVTLNPPSHSTLNQVQIEIGRLPSDGNAEILVDPKFFRANQLSLGDSLTLILEGKRIPFTIVGTAQSPEFIYALKNAQDLYPDPQTFGIAYVPKSTLSALIKESNQVNDMVFTLEPGADFTTVKDTLQTSLKGYGIQSIIPRKDQTSDAILSNELSSLKATATSLPIVFLGVATIILYTMLLRLIEQQRGIIGILKAFGFTNREIILHYLSYPLFIGSLGGLLGGLSGIALSFPMTTLYQEYFALPGLKSTFSLKYLFLGIVLSLTFSLLSGIKGSLNILRLEPSEAMRPAAPVSARKTKIEQITYLWTKLSSQAQMGIRNVFRTPARSLITILGMAVIFSLMSVSWSMQNMTDKLTTFQFDSVQTYDVKLSLNHPIATNEAVYALAREPGITQVEPVLDVPATLKNQWHKKEVPIMGLTQDSTLYNILDKKEHKIGVPTRGILISDRLANLLQVKVGDSLTVESPLRRERLDDKEQTLVVQGIVPQYVGLNAFMEINALQDFLQQGEISTSMLVQMSPEEISAIKNKYQDASQVSSIEDIQESKAKIEKMMGSYGFTTYFLAVLAGIAGFALIYNSSIISLSERQRELASLRVLGMTPKEVLRVITSEQWTLTLFGIILGIPLSYGLLAGMAQGLSTDLYSIPTELPFSALVGAAAGTLFSVWIAQTRTYLKIKTLPFVEILATKE</sequence>
<dbReference type="OrthoDB" id="5137249at2"/>
<feature type="transmembrane region" description="Helical" evidence="7">
    <location>
        <begin position="270"/>
        <end position="290"/>
    </location>
</feature>
<protein>
    <submittedName>
        <fullName evidence="10">ABC transporter permease</fullName>
    </submittedName>
</protein>
<keyword evidence="11" id="KW-1185">Reference proteome</keyword>
<evidence type="ECO:0000256" key="3">
    <source>
        <dbReference type="ARBA" id="ARBA00022475"/>
    </source>
</evidence>
<dbReference type="GO" id="GO:0044874">
    <property type="term" value="P:lipoprotein localization to outer membrane"/>
    <property type="evidence" value="ECO:0007669"/>
    <property type="project" value="TreeGrafter"/>
</dbReference>
<evidence type="ECO:0000256" key="6">
    <source>
        <dbReference type="ARBA" id="ARBA00023136"/>
    </source>
</evidence>
<organism evidence="10 11">
    <name type="scientific">Desulfitobacterium metallireducens DSM 15288</name>
    <dbReference type="NCBI Taxonomy" id="871968"/>
    <lineage>
        <taxon>Bacteria</taxon>
        <taxon>Bacillati</taxon>
        <taxon>Bacillota</taxon>
        <taxon>Clostridia</taxon>
        <taxon>Eubacteriales</taxon>
        <taxon>Desulfitobacteriaceae</taxon>
        <taxon>Desulfitobacterium</taxon>
    </lineage>
</organism>
<feature type="domain" description="MacB-like periplasmic core" evidence="9">
    <location>
        <begin position="23"/>
        <end position="233"/>
    </location>
</feature>
<dbReference type="Pfam" id="PF02687">
    <property type="entry name" value="FtsX"/>
    <property type="match status" value="2"/>
</dbReference>
<evidence type="ECO:0000259" key="9">
    <source>
        <dbReference type="Pfam" id="PF12704"/>
    </source>
</evidence>
<evidence type="ECO:0000256" key="1">
    <source>
        <dbReference type="ARBA" id="ARBA00004651"/>
    </source>
</evidence>
<feature type="transmembrane region" description="Helical" evidence="7">
    <location>
        <begin position="718"/>
        <end position="740"/>
    </location>
</feature>
<evidence type="ECO:0000256" key="4">
    <source>
        <dbReference type="ARBA" id="ARBA00022692"/>
    </source>
</evidence>
<evidence type="ECO:0000256" key="7">
    <source>
        <dbReference type="SAM" id="Phobius"/>
    </source>
</evidence>
<dbReference type="eggNOG" id="COG0577">
    <property type="taxonomic scope" value="Bacteria"/>
</dbReference>
<dbReference type="RefSeq" id="WP_006716925.1">
    <property type="nucleotide sequence ID" value="NZ_CP007032.1"/>
</dbReference>
<feature type="transmembrane region" description="Helical" evidence="7">
    <location>
        <begin position="17"/>
        <end position="40"/>
    </location>
</feature>
<dbReference type="PANTHER" id="PTHR30489:SF0">
    <property type="entry name" value="LIPOPROTEIN-RELEASING SYSTEM TRANSMEMBRANE PROTEIN LOLE"/>
    <property type="match status" value="1"/>
</dbReference>
<accession>W0EGN0</accession>
<dbReference type="InterPro" id="IPR003838">
    <property type="entry name" value="ABC3_permease_C"/>
</dbReference>
<feature type="transmembrane region" description="Helical" evidence="7">
    <location>
        <begin position="311"/>
        <end position="338"/>
    </location>
</feature>
<feature type="transmembrane region" description="Helical" evidence="7">
    <location>
        <begin position="660"/>
        <end position="680"/>
    </location>
</feature>
<proteinExistence type="inferred from homology"/>